<reference evidence="7 8" key="1">
    <citation type="submission" date="2019-03" db="EMBL/GenBank/DDBJ databases">
        <title>Genomic Encyclopedia of Type Strains, Phase IV (KMG-IV): sequencing the most valuable type-strain genomes for metagenomic binning, comparative biology and taxonomic classification.</title>
        <authorList>
            <person name="Goeker M."/>
        </authorList>
    </citation>
    <scope>NUCLEOTIDE SEQUENCE [LARGE SCALE GENOMIC DNA]</scope>
    <source>
        <strain evidence="7 8">DSM 100451</strain>
    </source>
</reference>
<evidence type="ECO:0000313" key="9">
    <source>
        <dbReference type="Proteomes" id="UP001529380"/>
    </source>
</evidence>
<evidence type="ECO:0000256" key="3">
    <source>
        <dbReference type="ARBA" id="ARBA00023274"/>
    </source>
</evidence>
<evidence type="ECO:0000256" key="2">
    <source>
        <dbReference type="ARBA" id="ARBA00022980"/>
    </source>
</evidence>
<dbReference type="InterPro" id="IPR011332">
    <property type="entry name" value="Ribosomal_zn-bd"/>
</dbReference>
<dbReference type="Proteomes" id="UP001529380">
    <property type="component" value="Unassembled WGS sequence"/>
</dbReference>
<protein>
    <recommendedName>
        <fullName evidence="4 5">Large ribosomal subunit protein bL32</fullName>
    </recommendedName>
</protein>
<dbReference type="AlphaFoldDB" id="A0A4V2QBA1"/>
<proteinExistence type="inferred from homology"/>
<dbReference type="OrthoDB" id="9812874at2"/>
<keyword evidence="2 5" id="KW-0689">Ribosomal protein</keyword>
<evidence type="ECO:0000313" key="8">
    <source>
        <dbReference type="Proteomes" id="UP000295184"/>
    </source>
</evidence>
<dbReference type="Pfam" id="PF01783">
    <property type="entry name" value="Ribosomal_L32p"/>
    <property type="match status" value="1"/>
</dbReference>
<reference evidence="6" key="3">
    <citation type="submission" date="2023-06" db="EMBL/GenBank/DDBJ databases">
        <authorList>
            <person name="Zeman M."/>
            <person name="Kubasova T."/>
            <person name="Jahodarova E."/>
            <person name="Nykrynova M."/>
            <person name="Rychlik I."/>
        </authorList>
    </citation>
    <scope>NUCLEOTIDE SEQUENCE</scope>
    <source>
        <strain evidence="6">ET340</strain>
    </source>
</reference>
<dbReference type="NCBIfam" id="TIGR01031">
    <property type="entry name" value="rpmF_bact"/>
    <property type="match status" value="1"/>
</dbReference>
<dbReference type="STRING" id="1650663.GCA_001486665_03552"/>
<dbReference type="InterPro" id="IPR002677">
    <property type="entry name" value="Ribosomal_bL32"/>
</dbReference>
<dbReference type="GO" id="GO:0006412">
    <property type="term" value="P:translation"/>
    <property type="evidence" value="ECO:0007669"/>
    <property type="project" value="UniProtKB-UniRule"/>
</dbReference>
<evidence type="ECO:0000256" key="1">
    <source>
        <dbReference type="ARBA" id="ARBA00008560"/>
    </source>
</evidence>
<keyword evidence="3 5" id="KW-0687">Ribonucleoprotein</keyword>
<comment type="caution">
    <text evidence="7">The sequence shown here is derived from an EMBL/GenBank/DDBJ whole genome shotgun (WGS) entry which is preliminary data.</text>
</comment>
<dbReference type="GeneID" id="97380364"/>
<dbReference type="RefSeq" id="WP_058967140.1">
    <property type="nucleotide sequence ID" value="NZ_CABKVM010000019.1"/>
</dbReference>
<dbReference type="GO" id="GO:0015934">
    <property type="term" value="C:large ribosomal subunit"/>
    <property type="evidence" value="ECO:0007669"/>
    <property type="project" value="InterPro"/>
</dbReference>
<dbReference type="GO" id="GO:0003735">
    <property type="term" value="F:structural constituent of ribosome"/>
    <property type="evidence" value="ECO:0007669"/>
    <property type="project" value="InterPro"/>
</dbReference>
<evidence type="ECO:0000256" key="4">
    <source>
        <dbReference type="ARBA" id="ARBA00035178"/>
    </source>
</evidence>
<dbReference type="Proteomes" id="UP000295184">
    <property type="component" value="Unassembled WGS sequence"/>
</dbReference>
<keyword evidence="9" id="KW-1185">Reference proteome</keyword>
<gene>
    <name evidence="5 6" type="primary">rpmF</name>
    <name evidence="7" type="ORF">EDD77_11677</name>
    <name evidence="6" type="ORF">QUW08_08650</name>
</gene>
<reference evidence="6 9" key="2">
    <citation type="submission" date="2023-06" db="EMBL/GenBank/DDBJ databases">
        <title>Identification and characterization of horizontal gene transfer across gut microbiota members of farm animals based on homology search.</title>
        <authorList>
            <person name="Schwarzerova J."/>
            <person name="Nykrynova M."/>
            <person name="Jureckova K."/>
            <person name="Cejkova D."/>
            <person name="Rychlik I."/>
        </authorList>
    </citation>
    <scope>NUCLEOTIDE SEQUENCE [LARGE SCALE GENOMIC DNA]</scope>
    <source>
        <strain evidence="6 9">ET340</strain>
    </source>
</reference>
<accession>A0A4V2QBA1</accession>
<dbReference type="InterPro" id="IPR044957">
    <property type="entry name" value="Ribosomal_bL32_bact"/>
</dbReference>
<name>A0A4V2QBA1_9FIRM</name>
<evidence type="ECO:0000313" key="7">
    <source>
        <dbReference type="EMBL" id="TCL55562.1"/>
    </source>
</evidence>
<dbReference type="HAMAP" id="MF_00340">
    <property type="entry name" value="Ribosomal_bL32"/>
    <property type="match status" value="1"/>
</dbReference>
<dbReference type="PANTHER" id="PTHR35534:SF1">
    <property type="entry name" value="LARGE RIBOSOMAL SUBUNIT PROTEIN BL32"/>
    <property type="match status" value="1"/>
</dbReference>
<comment type="similarity">
    <text evidence="1 5">Belongs to the bacterial ribosomal protein bL32 family.</text>
</comment>
<organism evidence="7 8">
    <name type="scientific">Allofournierella massiliensis</name>
    <dbReference type="NCBI Taxonomy" id="1650663"/>
    <lineage>
        <taxon>Bacteria</taxon>
        <taxon>Bacillati</taxon>
        <taxon>Bacillota</taxon>
        <taxon>Clostridia</taxon>
        <taxon>Eubacteriales</taxon>
        <taxon>Oscillospiraceae</taxon>
        <taxon>Allofournierella</taxon>
    </lineage>
</organism>
<evidence type="ECO:0000256" key="5">
    <source>
        <dbReference type="HAMAP-Rule" id="MF_00340"/>
    </source>
</evidence>
<sequence length="60" mass="6852">MAVPKRKVSKARRDKRRSSVWKLEAPALVKCSQCGEYKLPHQVCGNCGYYKGKEIIKKEA</sequence>
<evidence type="ECO:0000313" key="6">
    <source>
        <dbReference type="EMBL" id="MDM8201356.1"/>
    </source>
</evidence>
<dbReference type="EMBL" id="JAUDCL010000013">
    <property type="protein sequence ID" value="MDM8201356.1"/>
    <property type="molecule type" value="Genomic_DNA"/>
</dbReference>
<dbReference type="PANTHER" id="PTHR35534">
    <property type="entry name" value="50S RIBOSOMAL PROTEIN L32"/>
    <property type="match status" value="1"/>
</dbReference>
<dbReference type="EMBL" id="SLUM01000016">
    <property type="protein sequence ID" value="TCL55562.1"/>
    <property type="molecule type" value="Genomic_DNA"/>
</dbReference>
<dbReference type="SUPFAM" id="SSF57829">
    <property type="entry name" value="Zn-binding ribosomal proteins"/>
    <property type="match status" value="1"/>
</dbReference>